<feature type="domain" description="Pyridoxamine 5'-phosphate oxidase Alr4036 family FMN-binding" evidence="1">
    <location>
        <begin position="16"/>
        <end position="102"/>
    </location>
</feature>
<evidence type="ECO:0000259" key="1">
    <source>
        <dbReference type="Pfam" id="PF12766"/>
    </source>
</evidence>
<gene>
    <name evidence="2" type="ORF">F5I99_07285</name>
</gene>
<dbReference type="EMBL" id="CP044222">
    <property type="protein sequence ID" value="QEW06321.1"/>
    <property type="molecule type" value="Genomic_DNA"/>
</dbReference>
<name>A0A5J6LDJ9_9GAMM</name>
<dbReference type="KEGG" id="nik:F5I99_07285"/>
<dbReference type="Pfam" id="PF12766">
    <property type="entry name" value="Pyridox_oxase_2"/>
    <property type="match status" value="1"/>
</dbReference>
<protein>
    <recommendedName>
        <fullName evidence="1">Pyridoxamine 5'-phosphate oxidase Alr4036 family FMN-binding domain-containing protein</fullName>
    </recommendedName>
</protein>
<dbReference type="Proteomes" id="UP000325606">
    <property type="component" value="Chromosome"/>
</dbReference>
<keyword evidence="3" id="KW-1185">Reference proteome</keyword>
<evidence type="ECO:0000313" key="3">
    <source>
        <dbReference type="Proteomes" id="UP000325606"/>
    </source>
</evidence>
<evidence type="ECO:0000313" key="2">
    <source>
        <dbReference type="EMBL" id="QEW06321.1"/>
    </source>
</evidence>
<dbReference type="AlphaFoldDB" id="A0A5J6LDJ9"/>
<dbReference type="GO" id="GO:0010181">
    <property type="term" value="F:FMN binding"/>
    <property type="evidence" value="ECO:0007669"/>
    <property type="project" value="InterPro"/>
</dbReference>
<sequence length="183" mass="21006">MTTRENDHSSIQRSIWNELEKAISNRHHGWRTPVLATIDQNGLPDARTVVLREVDTKNHKLTIYTDKRSPKVSQIVQQSDVALVFWCAQLNWQLRIQASAKLCDNQDRINQVWQQVRSTAGASDYLSIQAPSSPLYHQGALAEDQHALCIVELHIQVIDWLSLSHQDHKRACLENNQLTWLTP</sequence>
<accession>A0A5J6LDJ9</accession>
<dbReference type="InterPro" id="IPR024624">
    <property type="entry name" value="Pyridox_Oxase_Alr4036_FMN-bd"/>
</dbReference>
<dbReference type="Gene3D" id="2.30.110.10">
    <property type="entry name" value="Electron Transport, Fmn-binding Protein, Chain A"/>
    <property type="match status" value="1"/>
</dbReference>
<dbReference type="InterPro" id="IPR012349">
    <property type="entry name" value="Split_barrel_FMN-bd"/>
</dbReference>
<proteinExistence type="predicted"/>
<dbReference type="PANTHER" id="PTHR28243:SF1">
    <property type="entry name" value="PYRIDOXAMINE 5'-PHOSPHATE OXIDASE ALR4036 FAMILY FMN-BINDING DOMAIN-CONTAINING PROTEIN"/>
    <property type="match status" value="1"/>
</dbReference>
<dbReference type="PANTHER" id="PTHR28243">
    <property type="entry name" value="AGL049CP"/>
    <property type="match status" value="1"/>
</dbReference>
<dbReference type="RefSeq" id="WP_151054547.1">
    <property type="nucleotide sequence ID" value="NZ_CP044222.1"/>
</dbReference>
<organism evidence="2 3">
    <name type="scientific">Nitrincola iocasae</name>
    <dbReference type="NCBI Taxonomy" id="2614693"/>
    <lineage>
        <taxon>Bacteria</taxon>
        <taxon>Pseudomonadati</taxon>
        <taxon>Pseudomonadota</taxon>
        <taxon>Gammaproteobacteria</taxon>
        <taxon>Oceanospirillales</taxon>
        <taxon>Oceanospirillaceae</taxon>
        <taxon>Nitrincola</taxon>
    </lineage>
</organism>
<reference evidence="2 3" key="1">
    <citation type="submission" date="2019-09" db="EMBL/GenBank/DDBJ databases">
        <title>Nitrincola iocasae sp. nov., a bacterium isolated from the sediment collected at a cold seep field in South China Sea.</title>
        <authorList>
            <person name="Zhang H."/>
            <person name="Wang H."/>
            <person name="Li C."/>
        </authorList>
    </citation>
    <scope>NUCLEOTIDE SEQUENCE [LARGE SCALE GENOMIC DNA]</scope>
    <source>
        <strain evidence="2 3">KXZD1103</strain>
    </source>
</reference>
<dbReference type="SUPFAM" id="SSF50475">
    <property type="entry name" value="FMN-binding split barrel"/>
    <property type="match status" value="1"/>
</dbReference>